<dbReference type="RefSeq" id="WP_203827733.1">
    <property type="nucleotide sequence ID" value="NZ_BAAATY010000061.1"/>
</dbReference>
<organism evidence="2 3">
    <name type="scientific">Actinoplanes palleronii</name>
    <dbReference type="NCBI Taxonomy" id="113570"/>
    <lineage>
        <taxon>Bacteria</taxon>
        <taxon>Bacillati</taxon>
        <taxon>Actinomycetota</taxon>
        <taxon>Actinomycetes</taxon>
        <taxon>Micromonosporales</taxon>
        <taxon>Micromonosporaceae</taxon>
        <taxon>Actinoplanes</taxon>
    </lineage>
</organism>
<dbReference type="Proteomes" id="UP000624709">
    <property type="component" value="Unassembled WGS sequence"/>
</dbReference>
<dbReference type="EMBL" id="BOMS01000089">
    <property type="protein sequence ID" value="GIE69588.1"/>
    <property type="molecule type" value="Genomic_DNA"/>
</dbReference>
<proteinExistence type="predicted"/>
<name>A0ABQ4BFY3_9ACTN</name>
<sequence length="977" mass="104470">MANGIRGLLRGKGDEPGRVEQHIVGNATVLHGSDRISAEAQTLAMAVVADADNDIVVLDLGAGMPINSWEAMARVLPRRRRGIRLVACGRSTTAAAMAGQWLSERLNRTVIAPDGELIRGSAGTLFVHSQPGSGWVRFRPGKTPTWESKRYPAPLWDLAAVDSRASSAIGEIEPLPGGVWIHDTRDTATVATHRQHLITGVPCQPDVMTVLLGCPGTPPLSLDDVVRFWRGLDEDARARTRFVQYGDVRLPEGEALGQALADLLAANVICYTGVPVGTPDKYDLRTVLPDGTLGWPPFARELGYVPRVHKNSRPRRPVVLSHRAPLRWTDEIAPRVFWYAPDAVVEVVEAGLWIRGVEEPGNAERVRATALDPQQSTLIFDDSVPAQTGRMRELAADLAARLDDMTAPGALVPASVLVPEMTRGGRATAAADVDAITSRAPVDVTVPTVVELPVPAAEPQSYRAPMPAFDESQAFSVSVPLPAPAPSPVFDESQAFSGPLPVFDDSQAFSMPLPLPVVEEPSVLAVAEQSSALLRPPVAYEPPPVVEEPAAFEQPPVVEEPAPVVEEPAAFEPAPVVEEPLAPVALIAPDEPVELPAAPVDFPAAPVAPAAPTTVDIAPPPPPVEPPPAVEPPPPFDPGMVAPPIEVPLSAVVEVGVPAVQPAPAASAPAPVDLPGPVEIETPPVVAAPVEPAAPVAPAAPAGPRVRQQPVPDPATSALLPNRPLDEERVWVRRTLSRDFDTMASSVARIMSEHPGLQSAGHGTDDVLVDSVAVRLFLSARGPGVDAGLRAGRNGPHVPLARCAVSGLSRLPSFRGTTIFRMSPLAEEWELYRQRRLFSDWGFVTAMTQPDEVQDGDTDVLLWSMTGRRTALLEPQDDERIDDRVVFLPGTSFKVLELREPSDDGRGSILMREIGSNEIDDEGRVDPDRVSLDELAVTSLHRSLERWAGAPAKRRIGSAARARFDVLPGLERQEVTR</sequence>
<gene>
    <name evidence="2" type="ORF">Apa02nite_056960</name>
</gene>
<evidence type="ECO:0000313" key="3">
    <source>
        <dbReference type="Proteomes" id="UP000624709"/>
    </source>
</evidence>
<dbReference type="Gene3D" id="3.90.176.10">
    <property type="entry name" value="Toxin ADP-ribosyltransferase, Chain A, domain 1"/>
    <property type="match status" value="1"/>
</dbReference>
<accession>A0ABQ4BFY3</accession>
<feature type="region of interest" description="Disordered" evidence="1">
    <location>
        <begin position="698"/>
        <end position="721"/>
    </location>
</feature>
<evidence type="ECO:0000313" key="2">
    <source>
        <dbReference type="EMBL" id="GIE69588.1"/>
    </source>
</evidence>
<evidence type="ECO:0000256" key="1">
    <source>
        <dbReference type="SAM" id="MobiDB-lite"/>
    </source>
</evidence>
<reference evidence="2 3" key="1">
    <citation type="submission" date="2021-01" db="EMBL/GenBank/DDBJ databases">
        <title>Whole genome shotgun sequence of Actinoplanes palleronii NBRC 14916.</title>
        <authorList>
            <person name="Komaki H."/>
            <person name="Tamura T."/>
        </authorList>
    </citation>
    <scope>NUCLEOTIDE SEQUENCE [LARGE SCALE GENOMIC DNA]</scope>
    <source>
        <strain evidence="2 3">NBRC 14916</strain>
    </source>
</reference>
<protein>
    <submittedName>
        <fullName evidence="2">Uncharacterized protein</fullName>
    </submittedName>
</protein>
<keyword evidence="3" id="KW-1185">Reference proteome</keyword>
<comment type="caution">
    <text evidence="2">The sequence shown here is derived from an EMBL/GenBank/DDBJ whole genome shotgun (WGS) entry which is preliminary data.</text>
</comment>